<evidence type="ECO:0000313" key="2">
    <source>
        <dbReference type="EMBL" id="OAT10368.1"/>
    </source>
</evidence>
<dbReference type="OrthoDB" id="1430630at2759"/>
<gene>
    <name evidence="2" type="ORF">BDBG_17351</name>
</gene>
<accession>A0A179UT52</accession>
<evidence type="ECO:0000313" key="3">
    <source>
        <dbReference type="Proteomes" id="UP000002038"/>
    </source>
</evidence>
<feature type="region of interest" description="Disordered" evidence="1">
    <location>
        <begin position="1"/>
        <end position="39"/>
    </location>
</feature>
<sequence>MESSDGPDSMSETDLTDPGLGPPCTGLGYSRSPDNTDEDLSDVALDYWESKKAQRPKDWVKGHWQQCIQRSMSLYCDAVSSTNIRKILHDEVQHQSQMV</sequence>
<proteinExistence type="predicted"/>
<dbReference type="RefSeq" id="XP_031579299.1">
    <property type="nucleotide sequence ID" value="XM_031725093.1"/>
</dbReference>
<organism evidence="2 3">
    <name type="scientific">Blastomyces gilchristii (strain SLH14081)</name>
    <name type="common">Blastomyces dermatitidis</name>
    <dbReference type="NCBI Taxonomy" id="559298"/>
    <lineage>
        <taxon>Eukaryota</taxon>
        <taxon>Fungi</taxon>
        <taxon>Dikarya</taxon>
        <taxon>Ascomycota</taxon>
        <taxon>Pezizomycotina</taxon>
        <taxon>Eurotiomycetes</taxon>
        <taxon>Eurotiomycetidae</taxon>
        <taxon>Onygenales</taxon>
        <taxon>Ajellomycetaceae</taxon>
        <taxon>Blastomyces</taxon>
    </lineage>
</organism>
<dbReference type="GeneID" id="8503505"/>
<dbReference type="VEuPathDB" id="FungiDB:BDBG_17351"/>
<dbReference type="KEGG" id="bgh:BDBG_17351"/>
<keyword evidence="3" id="KW-1185">Reference proteome</keyword>
<dbReference type="EMBL" id="GG657460">
    <property type="protein sequence ID" value="OAT10368.1"/>
    <property type="molecule type" value="Genomic_DNA"/>
</dbReference>
<dbReference type="Proteomes" id="UP000002038">
    <property type="component" value="Unassembled WGS sequence"/>
</dbReference>
<protein>
    <submittedName>
        <fullName evidence="2">Uncharacterized protein</fullName>
    </submittedName>
</protein>
<name>A0A179UT52_BLAGS</name>
<evidence type="ECO:0000256" key="1">
    <source>
        <dbReference type="SAM" id="MobiDB-lite"/>
    </source>
</evidence>
<dbReference type="AlphaFoldDB" id="A0A179UT52"/>
<reference evidence="3" key="1">
    <citation type="journal article" date="2015" name="PLoS Genet.">
        <title>The dynamic genome and transcriptome of the human fungal pathogen Blastomyces and close relative Emmonsia.</title>
        <authorList>
            <person name="Munoz J.F."/>
            <person name="Gauthier G.M."/>
            <person name="Desjardins C.A."/>
            <person name="Gallo J.E."/>
            <person name="Holder J."/>
            <person name="Sullivan T.D."/>
            <person name="Marty A.J."/>
            <person name="Carmen J.C."/>
            <person name="Chen Z."/>
            <person name="Ding L."/>
            <person name="Gujja S."/>
            <person name="Magrini V."/>
            <person name="Misas E."/>
            <person name="Mitreva M."/>
            <person name="Priest M."/>
            <person name="Saif S."/>
            <person name="Whiston E.A."/>
            <person name="Young S."/>
            <person name="Zeng Q."/>
            <person name="Goldman W.E."/>
            <person name="Mardis E.R."/>
            <person name="Taylor J.W."/>
            <person name="McEwen J.G."/>
            <person name="Clay O.K."/>
            <person name="Klein B.S."/>
            <person name="Cuomo C.A."/>
        </authorList>
    </citation>
    <scope>NUCLEOTIDE SEQUENCE [LARGE SCALE GENOMIC DNA]</scope>
    <source>
        <strain evidence="3">SLH14081</strain>
    </source>
</reference>